<organism evidence="6 7">
    <name type="scientific">Mycolicibacterium frederiksbergense</name>
    <dbReference type="NCBI Taxonomy" id="117567"/>
    <lineage>
        <taxon>Bacteria</taxon>
        <taxon>Bacillati</taxon>
        <taxon>Actinomycetota</taxon>
        <taxon>Actinomycetes</taxon>
        <taxon>Mycobacteriales</taxon>
        <taxon>Mycobacteriaceae</taxon>
        <taxon>Mycolicibacterium</taxon>
    </lineage>
</organism>
<dbReference type="SUPFAM" id="SSF46689">
    <property type="entry name" value="Homeodomain-like"/>
    <property type="match status" value="1"/>
</dbReference>
<keyword evidence="3" id="KW-0804">Transcription</keyword>
<proteinExistence type="predicted"/>
<protein>
    <submittedName>
        <fullName evidence="6">TetR/AcrR family transcriptional regulator</fullName>
    </submittedName>
</protein>
<keyword evidence="1" id="KW-0805">Transcription regulation</keyword>
<evidence type="ECO:0000256" key="4">
    <source>
        <dbReference type="PROSITE-ProRule" id="PRU00335"/>
    </source>
</evidence>
<accession>A0A6H0S6B3</accession>
<evidence type="ECO:0000256" key="1">
    <source>
        <dbReference type="ARBA" id="ARBA00023015"/>
    </source>
</evidence>
<dbReference type="SUPFAM" id="SSF48498">
    <property type="entry name" value="Tetracyclin repressor-like, C-terminal domain"/>
    <property type="match status" value="1"/>
</dbReference>
<keyword evidence="2 4" id="KW-0238">DNA-binding</keyword>
<dbReference type="InterPro" id="IPR009057">
    <property type="entry name" value="Homeodomain-like_sf"/>
</dbReference>
<keyword evidence="7" id="KW-1185">Reference proteome</keyword>
<feature type="DNA-binding region" description="H-T-H motif" evidence="4">
    <location>
        <begin position="28"/>
        <end position="47"/>
    </location>
</feature>
<dbReference type="PRINTS" id="PR00455">
    <property type="entry name" value="HTHTETR"/>
</dbReference>
<reference evidence="6 7" key="1">
    <citation type="submission" date="2019-04" db="EMBL/GenBank/DDBJ databases">
        <title>Draft, Whole-Genome Sequence of the Anthracene-degrading Mycobacterium frederiksbergense LB501T, Isolated from a Polycyclic Aromatic Hydrocarbon (PAH)-Contaminated Soil.</title>
        <authorList>
            <person name="Augelletti F."/>
        </authorList>
    </citation>
    <scope>NUCLEOTIDE SEQUENCE [LARGE SCALE GENOMIC DNA]</scope>
    <source>
        <strain evidence="6 7">LB 501T</strain>
    </source>
</reference>
<dbReference type="InterPro" id="IPR036271">
    <property type="entry name" value="Tet_transcr_reg_TetR-rel_C_sf"/>
</dbReference>
<dbReference type="PANTHER" id="PTHR47506">
    <property type="entry name" value="TRANSCRIPTIONAL REGULATORY PROTEIN"/>
    <property type="match status" value="1"/>
</dbReference>
<dbReference type="EMBL" id="CP038799">
    <property type="protein sequence ID" value="QIV83043.1"/>
    <property type="molecule type" value="Genomic_DNA"/>
</dbReference>
<dbReference type="Proteomes" id="UP000501849">
    <property type="component" value="Chromosome"/>
</dbReference>
<name>A0A6H0S6B3_9MYCO</name>
<gene>
    <name evidence="6" type="ORF">EXE63_20715</name>
</gene>
<dbReference type="GO" id="GO:0003677">
    <property type="term" value="F:DNA binding"/>
    <property type="evidence" value="ECO:0007669"/>
    <property type="project" value="UniProtKB-UniRule"/>
</dbReference>
<evidence type="ECO:0000313" key="7">
    <source>
        <dbReference type="Proteomes" id="UP000501849"/>
    </source>
</evidence>
<dbReference type="Pfam" id="PF00440">
    <property type="entry name" value="TetR_N"/>
    <property type="match status" value="1"/>
</dbReference>
<evidence type="ECO:0000259" key="5">
    <source>
        <dbReference type="PROSITE" id="PS50977"/>
    </source>
</evidence>
<sequence length="200" mass="21477">MPMRKGSEDKLLDAVDDLMFTAGIEATSVDAVLARAGVSAATLYRGFRSKEALVAAALERRQQRWQQVWDDAIDTAHSDGERVLAVFDALDTFAVTRHGARWCAFLGAAAEYANPSAEIAAAINRDTDHLRHTLRQLARQLPCADPDGLAEALLTVFTGELAMRLRGGRPDGSRVGRQIAETVLAAAVGANSPTKRVPPA</sequence>
<dbReference type="InterPro" id="IPR001647">
    <property type="entry name" value="HTH_TetR"/>
</dbReference>
<dbReference type="Gene3D" id="1.10.357.10">
    <property type="entry name" value="Tetracycline Repressor, domain 2"/>
    <property type="match status" value="1"/>
</dbReference>
<dbReference type="KEGG" id="mfre:EXE63_20715"/>
<evidence type="ECO:0000256" key="3">
    <source>
        <dbReference type="ARBA" id="ARBA00023163"/>
    </source>
</evidence>
<dbReference type="PROSITE" id="PS50977">
    <property type="entry name" value="HTH_TETR_2"/>
    <property type="match status" value="1"/>
</dbReference>
<evidence type="ECO:0000313" key="6">
    <source>
        <dbReference type="EMBL" id="QIV83043.1"/>
    </source>
</evidence>
<dbReference type="PANTHER" id="PTHR47506:SF1">
    <property type="entry name" value="HTH-TYPE TRANSCRIPTIONAL REGULATOR YJDC"/>
    <property type="match status" value="1"/>
</dbReference>
<feature type="domain" description="HTH tetR-type" evidence="5">
    <location>
        <begin position="5"/>
        <end position="65"/>
    </location>
</feature>
<dbReference type="AlphaFoldDB" id="A0A6H0S6B3"/>
<evidence type="ECO:0000256" key="2">
    <source>
        <dbReference type="ARBA" id="ARBA00023125"/>
    </source>
</evidence>
<dbReference type="RefSeq" id="WP_168143479.1">
    <property type="nucleotide sequence ID" value="NZ_CBCSDT010000018.1"/>
</dbReference>